<evidence type="ECO:0000313" key="6">
    <source>
        <dbReference type="EMBL" id="KAE8653958.1"/>
    </source>
</evidence>
<dbReference type="PANTHER" id="PTHR32093:SF91">
    <property type="entry name" value="LEUCINE-RICH REPEAT-CONTAINING N-TERMINAL PLANT-TYPE DOMAIN-CONTAINING PROTEIN"/>
    <property type="match status" value="1"/>
</dbReference>
<evidence type="ECO:0000256" key="4">
    <source>
        <dbReference type="ARBA" id="ARBA00022729"/>
    </source>
</evidence>
<gene>
    <name evidence="6" type="ORF">F3Y22_tig00117056pilonHSYRG00577</name>
</gene>
<dbReference type="InterPro" id="IPR051582">
    <property type="entry name" value="LRR_extensin-like_regulator"/>
</dbReference>
<dbReference type="EMBL" id="VEPZ02001788">
    <property type="protein sequence ID" value="KAE8653958.1"/>
    <property type="molecule type" value="Genomic_DNA"/>
</dbReference>
<dbReference type="PANTHER" id="PTHR32093">
    <property type="entry name" value="LEUCINE-RICH REPEAT EXTENSIN-LIKE PROTEIN 3-RELATED"/>
    <property type="match status" value="1"/>
</dbReference>
<evidence type="ECO:0000313" key="7">
    <source>
        <dbReference type="Proteomes" id="UP000436088"/>
    </source>
</evidence>
<evidence type="ECO:0000256" key="3">
    <source>
        <dbReference type="ARBA" id="ARBA00022614"/>
    </source>
</evidence>
<dbReference type="InterPro" id="IPR001611">
    <property type="entry name" value="Leu-rich_rpt"/>
</dbReference>
<dbReference type="AlphaFoldDB" id="A0A6A2W9D2"/>
<proteinExistence type="predicted"/>
<evidence type="ECO:0000256" key="2">
    <source>
        <dbReference type="ARBA" id="ARBA00022525"/>
    </source>
</evidence>
<dbReference type="SUPFAM" id="SSF52058">
    <property type="entry name" value="L domain-like"/>
    <property type="match status" value="1"/>
</dbReference>
<reference evidence="6" key="1">
    <citation type="submission" date="2019-09" db="EMBL/GenBank/DDBJ databases">
        <title>Draft genome information of white flower Hibiscus syriacus.</title>
        <authorList>
            <person name="Kim Y.-M."/>
        </authorList>
    </citation>
    <scope>NUCLEOTIDE SEQUENCE [LARGE SCALE GENOMIC DNA]</scope>
    <source>
        <strain evidence="6">YM2019G1</strain>
    </source>
</reference>
<accession>A0A6A2W9D2</accession>
<protein>
    <submittedName>
        <fullName evidence="6">ATP binding protein</fullName>
    </submittedName>
</protein>
<sequence length="447" mass="49711">MILNALQSLLMFYTWLDFHYKTSNMRTMSIASFILLLCLISSTNARDPTREALELTIGIGNGSKDGKSSKACNLPLKLSCQLPGTHLANEVLKFADQRLALIYPVIQKFKSVITSDPLGITQTWVGSDICSYKGFYCDNPPDNKSAIAVASIDFNGFQLSAASLDGFLDQLADIALFHANSNNFSGSLSSNIAKLRYLYELDISNNRFSGPFPAAVLNMPGLTFLDIRFNFFTGAVPSQIFTQNLDALFLNNNDLMIQLPDNIGYTHIFYLTLANNKFNGPLPRTIFKAFSSLAEVLLLNDQLTGCIPYEIGLLKEAVVFDAGNNQLTGHLPFSLACMENLEQLNFAGNLLYGAVPEVVCELGKLVNLSLSDNYFIYVGPLCRILIERGVLDVRNNCIPDLPFQRSVEDCANFFSHPRFCPRMWSYNYIPCHHFPYTSLIPEMAPSP</sequence>
<evidence type="ECO:0000256" key="5">
    <source>
        <dbReference type="ARBA" id="ARBA00022737"/>
    </source>
</evidence>
<keyword evidence="3" id="KW-0433">Leucine-rich repeat</keyword>
<comment type="subcellular location">
    <subcellularLocation>
        <location evidence="1">Secreted</location>
    </subcellularLocation>
</comment>
<keyword evidence="2" id="KW-0964">Secreted</keyword>
<keyword evidence="4" id="KW-0732">Signal</keyword>
<dbReference type="Pfam" id="PF00560">
    <property type="entry name" value="LRR_1"/>
    <property type="match status" value="1"/>
</dbReference>
<keyword evidence="5" id="KW-0677">Repeat</keyword>
<evidence type="ECO:0000256" key="1">
    <source>
        <dbReference type="ARBA" id="ARBA00004613"/>
    </source>
</evidence>
<comment type="caution">
    <text evidence="6">The sequence shown here is derived from an EMBL/GenBank/DDBJ whole genome shotgun (WGS) entry which is preliminary data.</text>
</comment>
<organism evidence="6 7">
    <name type="scientific">Hibiscus syriacus</name>
    <name type="common">Rose of Sharon</name>
    <dbReference type="NCBI Taxonomy" id="106335"/>
    <lineage>
        <taxon>Eukaryota</taxon>
        <taxon>Viridiplantae</taxon>
        <taxon>Streptophyta</taxon>
        <taxon>Embryophyta</taxon>
        <taxon>Tracheophyta</taxon>
        <taxon>Spermatophyta</taxon>
        <taxon>Magnoliopsida</taxon>
        <taxon>eudicotyledons</taxon>
        <taxon>Gunneridae</taxon>
        <taxon>Pentapetalae</taxon>
        <taxon>rosids</taxon>
        <taxon>malvids</taxon>
        <taxon>Malvales</taxon>
        <taxon>Malvaceae</taxon>
        <taxon>Malvoideae</taxon>
        <taxon>Hibiscus</taxon>
    </lineage>
</organism>
<dbReference type="Proteomes" id="UP000436088">
    <property type="component" value="Unassembled WGS sequence"/>
</dbReference>
<dbReference type="InterPro" id="IPR032675">
    <property type="entry name" value="LRR_dom_sf"/>
</dbReference>
<dbReference type="GO" id="GO:0005576">
    <property type="term" value="C:extracellular region"/>
    <property type="evidence" value="ECO:0007669"/>
    <property type="project" value="UniProtKB-SubCell"/>
</dbReference>
<name>A0A6A2W9D2_HIBSY</name>
<keyword evidence="7" id="KW-1185">Reference proteome</keyword>
<dbReference type="Gene3D" id="3.80.10.10">
    <property type="entry name" value="Ribonuclease Inhibitor"/>
    <property type="match status" value="2"/>
</dbReference>